<reference evidence="1 2" key="1">
    <citation type="journal article" date="2016" name="Nat. Commun.">
        <title>Thousands of microbial genomes shed light on interconnected biogeochemical processes in an aquifer system.</title>
        <authorList>
            <person name="Anantharaman K."/>
            <person name="Brown C.T."/>
            <person name="Hug L.A."/>
            <person name="Sharon I."/>
            <person name="Castelle C.J."/>
            <person name="Probst A.J."/>
            <person name="Thomas B.C."/>
            <person name="Singh A."/>
            <person name="Wilkins M.J."/>
            <person name="Karaoz U."/>
            <person name="Brodie E.L."/>
            <person name="Williams K.H."/>
            <person name="Hubbard S.S."/>
            <person name="Banfield J.F."/>
        </authorList>
    </citation>
    <scope>NUCLEOTIDE SEQUENCE [LARGE SCALE GENOMIC DNA]</scope>
</reference>
<name>A0A1F7RWQ0_9BACT</name>
<protein>
    <recommendedName>
        <fullName evidence="3">DUF763 domain-containing protein</fullName>
    </recommendedName>
</protein>
<gene>
    <name evidence="1" type="ORF">A2149_08990</name>
</gene>
<evidence type="ECO:0000313" key="1">
    <source>
        <dbReference type="EMBL" id="OGL45963.1"/>
    </source>
</evidence>
<dbReference type="AlphaFoldDB" id="A0A1F7RWQ0"/>
<evidence type="ECO:0000313" key="2">
    <source>
        <dbReference type="Proteomes" id="UP000178435"/>
    </source>
</evidence>
<proteinExistence type="predicted"/>
<accession>A0A1F7RWQ0</accession>
<dbReference type="Pfam" id="PF05559">
    <property type="entry name" value="DUF763"/>
    <property type="match status" value="1"/>
</dbReference>
<dbReference type="PANTHER" id="PTHR38597:SF1">
    <property type="entry name" value="BLL3834 PROTEIN"/>
    <property type="match status" value="1"/>
</dbReference>
<dbReference type="PANTHER" id="PTHR38597">
    <property type="entry name" value="BLL3834 PROTEIN"/>
    <property type="match status" value="1"/>
</dbReference>
<evidence type="ECO:0008006" key="3">
    <source>
        <dbReference type="Google" id="ProtNLM"/>
    </source>
</evidence>
<dbReference type="InterPro" id="IPR008482">
    <property type="entry name" value="DUF763"/>
</dbReference>
<dbReference type="Proteomes" id="UP000178435">
    <property type="component" value="Unassembled WGS sequence"/>
</dbReference>
<dbReference type="EMBL" id="MGDF01000072">
    <property type="protein sequence ID" value="OGL45963.1"/>
    <property type="molecule type" value="Genomic_DNA"/>
</dbReference>
<comment type="caution">
    <text evidence="1">The sequence shown here is derived from an EMBL/GenBank/DDBJ whole genome shotgun (WGS) entry which is preliminary data.</text>
</comment>
<sequence>MKTGIANLPLHGGNAPKWLFDRMVKLAREIVIIIVEDFGPHEVLKKLSDPFWFQALGCVLGFDWHSSGVTTTTCGAIKEGIRGLEKETGIFIGGGKGKTSRNTPKEIDKYCNIIGLEAEPLIYASKMSAKVDSAAIQDGYQLYHHCFFFTKDSSWAVVQQGMNEETRYARRYHWLSEKVKEFTQEPHAAICCDMRSESLNMVSKDSKEARESSVLLACEEPLFWEDEIKKIERLDLPSRHWVKREDIGNRYFKKILIKTYEENPKDYEELLRIEGVGPKTVRSLSLLSEIIYGAKPSFEDPARFSFAHGGKDGIPYPVDRETYDRSIEILRNWIERSKAERTEKLRAFERLNKFTKTLTNPTLPLE</sequence>
<organism evidence="1 2">
    <name type="scientific">Candidatus Schekmanbacteria bacterium RBG_16_38_11</name>
    <dbReference type="NCBI Taxonomy" id="1817880"/>
    <lineage>
        <taxon>Bacteria</taxon>
        <taxon>Candidatus Schekmaniibacteriota</taxon>
    </lineage>
</organism>